<accession>A0ABW2LQY9</accession>
<name>A0ABW2LQY9_9PSEU</name>
<evidence type="ECO:0000313" key="1">
    <source>
        <dbReference type="EMBL" id="MFC7344986.1"/>
    </source>
</evidence>
<evidence type="ECO:0000313" key="2">
    <source>
        <dbReference type="Proteomes" id="UP001596504"/>
    </source>
</evidence>
<reference evidence="2" key="1">
    <citation type="journal article" date="2019" name="Int. J. Syst. Evol. Microbiol.">
        <title>The Global Catalogue of Microorganisms (GCM) 10K type strain sequencing project: providing services to taxonomists for standard genome sequencing and annotation.</title>
        <authorList>
            <consortium name="The Broad Institute Genomics Platform"/>
            <consortium name="The Broad Institute Genome Sequencing Center for Infectious Disease"/>
            <person name="Wu L."/>
            <person name="Ma J."/>
        </authorList>
    </citation>
    <scope>NUCLEOTIDE SEQUENCE [LARGE SCALE GENOMIC DNA]</scope>
    <source>
        <strain evidence="2">WLHS5</strain>
    </source>
</reference>
<organism evidence="1 2">
    <name type="scientific">Saccharopolyspora griseoalba</name>
    <dbReference type="NCBI Taxonomy" id="1431848"/>
    <lineage>
        <taxon>Bacteria</taxon>
        <taxon>Bacillati</taxon>
        <taxon>Actinomycetota</taxon>
        <taxon>Actinomycetes</taxon>
        <taxon>Pseudonocardiales</taxon>
        <taxon>Pseudonocardiaceae</taxon>
        <taxon>Saccharopolyspora</taxon>
    </lineage>
</organism>
<gene>
    <name evidence="1" type="ORF">ACFQRI_26545</name>
</gene>
<evidence type="ECO:0008006" key="3">
    <source>
        <dbReference type="Google" id="ProtNLM"/>
    </source>
</evidence>
<dbReference type="InterPro" id="IPR058240">
    <property type="entry name" value="rSAM_sf"/>
</dbReference>
<dbReference type="Proteomes" id="UP001596504">
    <property type="component" value="Unassembled WGS sequence"/>
</dbReference>
<keyword evidence="2" id="KW-1185">Reference proteome</keyword>
<sequence>MNSAVAPDHAADDEVRRGFEELALRYGVPLEDVLLLAVNLHGVNADRPRNRARLRLRLVREPDTPWMVIVPLNNTASPFRLYDQELWLGSTLVAHVSRIEGDDAVGGYFRCGGRAVTLNPNARSRCTGCAFCPNTLEAAADPRLTEETKLSALLESLAASSPTGSLEQVDVVTESTGCYQLEEAAVKHFIDLRRVLTGMGLSPRIGFLTSVVRTDEALRTLADRVGDFTLWLTIECFTRRDLLLKDTKADLTPEQMPDLLARARSAGLDASFNLVVGLDPLDRLTDGVRSLAPHVSEFPNLQVYQAHTPLMSSLRTSGAENLEFYLQARAALENELAGTGLTPMRWACYRPLWHYEFAGQPLTGPTV</sequence>
<dbReference type="SUPFAM" id="SSF102114">
    <property type="entry name" value="Radical SAM enzymes"/>
    <property type="match status" value="1"/>
</dbReference>
<protein>
    <recommendedName>
        <fullName evidence="3">Radical SAM protein</fullName>
    </recommendedName>
</protein>
<proteinExistence type="predicted"/>
<comment type="caution">
    <text evidence="1">The sequence shown here is derived from an EMBL/GenBank/DDBJ whole genome shotgun (WGS) entry which is preliminary data.</text>
</comment>
<dbReference type="RefSeq" id="WP_380673308.1">
    <property type="nucleotide sequence ID" value="NZ_JBHTCJ010000022.1"/>
</dbReference>
<dbReference type="EMBL" id="JBHTCJ010000022">
    <property type="protein sequence ID" value="MFC7344986.1"/>
    <property type="molecule type" value="Genomic_DNA"/>
</dbReference>